<dbReference type="PROSITE" id="PS50977">
    <property type="entry name" value="HTH_TETR_2"/>
    <property type="match status" value="1"/>
</dbReference>
<dbReference type="EMBL" id="BPMK01000001">
    <property type="protein sequence ID" value="GIZ50214.1"/>
    <property type="molecule type" value="Genomic_DNA"/>
</dbReference>
<keyword evidence="3 5" id="KW-0238">DNA-binding</keyword>
<evidence type="ECO:0000313" key="8">
    <source>
        <dbReference type="Proteomes" id="UP000887222"/>
    </source>
</evidence>
<dbReference type="InterPro" id="IPR023772">
    <property type="entry name" value="DNA-bd_HTH_TetR-type_CS"/>
</dbReference>
<evidence type="ECO:0000256" key="1">
    <source>
        <dbReference type="ARBA" id="ARBA00022491"/>
    </source>
</evidence>
<dbReference type="InterPro" id="IPR036271">
    <property type="entry name" value="Tet_transcr_reg_TetR-rel_C_sf"/>
</dbReference>
<dbReference type="PANTHER" id="PTHR30055">
    <property type="entry name" value="HTH-TYPE TRANSCRIPTIONAL REGULATOR RUTR"/>
    <property type="match status" value="1"/>
</dbReference>
<evidence type="ECO:0000256" key="4">
    <source>
        <dbReference type="ARBA" id="ARBA00023163"/>
    </source>
</evidence>
<organism evidence="7 8">
    <name type="scientific">Noviherbaspirillum aridicola</name>
    <dbReference type="NCBI Taxonomy" id="2849687"/>
    <lineage>
        <taxon>Bacteria</taxon>
        <taxon>Pseudomonadati</taxon>
        <taxon>Pseudomonadota</taxon>
        <taxon>Betaproteobacteria</taxon>
        <taxon>Burkholderiales</taxon>
        <taxon>Oxalobacteraceae</taxon>
        <taxon>Noviherbaspirillum</taxon>
    </lineage>
</organism>
<dbReference type="Gene3D" id="1.10.357.10">
    <property type="entry name" value="Tetracycline Repressor, domain 2"/>
    <property type="match status" value="1"/>
</dbReference>
<evidence type="ECO:0000313" key="7">
    <source>
        <dbReference type="EMBL" id="GIZ50214.1"/>
    </source>
</evidence>
<protein>
    <submittedName>
        <fullName evidence="7">TetR family transcriptional regulator</fullName>
    </submittedName>
</protein>
<name>A0ABQ4PZD0_9BURK</name>
<evidence type="ECO:0000256" key="2">
    <source>
        <dbReference type="ARBA" id="ARBA00023015"/>
    </source>
</evidence>
<dbReference type="SUPFAM" id="SSF46689">
    <property type="entry name" value="Homeodomain-like"/>
    <property type="match status" value="1"/>
</dbReference>
<keyword evidence="8" id="KW-1185">Reference proteome</keyword>
<accession>A0ABQ4PZD0</accession>
<evidence type="ECO:0000256" key="5">
    <source>
        <dbReference type="PROSITE-ProRule" id="PRU00335"/>
    </source>
</evidence>
<dbReference type="InterPro" id="IPR013572">
    <property type="entry name" value="Tscrpt_reg_MAATS_C"/>
</dbReference>
<dbReference type="InterPro" id="IPR009057">
    <property type="entry name" value="Homeodomain-like_sf"/>
</dbReference>
<feature type="DNA-binding region" description="H-T-H motif" evidence="5">
    <location>
        <begin position="33"/>
        <end position="52"/>
    </location>
</feature>
<comment type="caution">
    <text evidence="7">The sequence shown here is derived from an EMBL/GenBank/DDBJ whole genome shotgun (WGS) entry which is preliminary data.</text>
</comment>
<evidence type="ECO:0000259" key="6">
    <source>
        <dbReference type="PROSITE" id="PS50977"/>
    </source>
</evidence>
<dbReference type="PANTHER" id="PTHR30055:SF240">
    <property type="entry name" value="HTH-TYPE TRANSCRIPTIONAL REGULATOR ACRR"/>
    <property type="match status" value="1"/>
</dbReference>
<dbReference type="RefSeq" id="WP_220806394.1">
    <property type="nucleotide sequence ID" value="NZ_BPMK01000001.1"/>
</dbReference>
<dbReference type="PRINTS" id="PR00455">
    <property type="entry name" value="HTHTETR"/>
</dbReference>
<proteinExistence type="predicted"/>
<dbReference type="Pfam" id="PF00440">
    <property type="entry name" value="TetR_N"/>
    <property type="match status" value="1"/>
</dbReference>
<dbReference type="PROSITE" id="PS01081">
    <property type="entry name" value="HTH_TETR_1"/>
    <property type="match status" value="1"/>
</dbReference>
<feature type="domain" description="HTH tetR-type" evidence="6">
    <location>
        <begin position="10"/>
        <end position="70"/>
    </location>
</feature>
<dbReference type="Proteomes" id="UP000887222">
    <property type="component" value="Unassembled WGS sequence"/>
</dbReference>
<reference evidence="7 8" key="1">
    <citation type="journal article" date="2022" name="Int. J. Syst. Evol. Microbiol.">
        <title>Noviherbaspirillum aridicola sp. nov., isolated from an arid soil in Pakistan.</title>
        <authorList>
            <person name="Khan I.U."/>
            <person name="Saqib M."/>
            <person name="Amin A."/>
            <person name="Hussain F."/>
            <person name="Li L."/>
            <person name="Liu Y.H."/>
            <person name="Fang B.Z."/>
            <person name="Ahmed I."/>
            <person name="Li W.J."/>
        </authorList>
    </citation>
    <scope>NUCLEOTIDE SEQUENCE [LARGE SCALE GENOMIC DNA]</scope>
    <source>
        <strain evidence="7 8">NCCP-691</strain>
    </source>
</reference>
<dbReference type="InterPro" id="IPR001647">
    <property type="entry name" value="HTH_TetR"/>
</dbReference>
<dbReference type="SUPFAM" id="SSF48498">
    <property type="entry name" value="Tetracyclin repressor-like, C-terminal domain"/>
    <property type="match status" value="1"/>
</dbReference>
<dbReference type="InterPro" id="IPR050109">
    <property type="entry name" value="HTH-type_TetR-like_transc_reg"/>
</dbReference>
<keyword evidence="2" id="KW-0805">Transcription regulation</keyword>
<keyword evidence="1" id="KW-0678">Repressor</keyword>
<sequence length="212" mass="23902">MVRKTKEEALETRNHLLDAAEDVFHRLGYARTTLEAVAEAAGLTRGAIYWHFKNKSDLFNAMCERVRLPMEELAASGEARGNDDPLGHLRKVCLFFLTQAATDVHLRKVTDILFFKCEFVDPTDQAYVRQQEAFLRGRGRLTLLLEQAVEKGQLAADLDVPLAAIMFHGAIDGTLRNWLFSTGSFSLVDEAERLVDACLDMVRYAPSLRKKT</sequence>
<keyword evidence="4" id="KW-0804">Transcription</keyword>
<evidence type="ECO:0000256" key="3">
    <source>
        <dbReference type="ARBA" id="ARBA00023125"/>
    </source>
</evidence>
<dbReference type="Pfam" id="PF08361">
    <property type="entry name" value="TetR_C_2"/>
    <property type="match status" value="1"/>
</dbReference>
<gene>
    <name evidence="7" type="ORF">NCCP691_02280</name>
</gene>